<proteinExistence type="predicted"/>
<feature type="non-terminal residue" evidence="1">
    <location>
        <position position="239"/>
    </location>
</feature>
<dbReference type="EMBL" id="CAJVPT010019158">
    <property type="protein sequence ID" value="CAG8639526.1"/>
    <property type="molecule type" value="Genomic_DNA"/>
</dbReference>
<name>A0ACA9NAG9_9GLOM</name>
<organism evidence="1 2">
    <name type="scientific">Acaulospora colombiana</name>
    <dbReference type="NCBI Taxonomy" id="27376"/>
    <lineage>
        <taxon>Eukaryota</taxon>
        <taxon>Fungi</taxon>
        <taxon>Fungi incertae sedis</taxon>
        <taxon>Mucoromycota</taxon>
        <taxon>Glomeromycotina</taxon>
        <taxon>Glomeromycetes</taxon>
        <taxon>Diversisporales</taxon>
        <taxon>Acaulosporaceae</taxon>
        <taxon>Acaulospora</taxon>
    </lineage>
</organism>
<reference evidence="1" key="1">
    <citation type="submission" date="2021-06" db="EMBL/GenBank/DDBJ databases">
        <authorList>
            <person name="Kallberg Y."/>
            <person name="Tangrot J."/>
            <person name="Rosling A."/>
        </authorList>
    </citation>
    <scope>NUCLEOTIDE SEQUENCE</scope>
    <source>
        <strain evidence="1">CL356</strain>
    </source>
</reference>
<gene>
    <name evidence="1" type="ORF">ACOLOM_LOCUS7891</name>
</gene>
<evidence type="ECO:0000313" key="1">
    <source>
        <dbReference type="EMBL" id="CAG8639526.1"/>
    </source>
</evidence>
<comment type="caution">
    <text evidence="1">The sequence shown here is derived from an EMBL/GenBank/DDBJ whole genome shotgun (WGS) entry which is preliminary data.</text>
</comment>
<keyword evidence="2" id="KW-1185">Reference proteome</keyword>
<dbReference type="Proteomes" id="UP000789525">
    <property type="component" value="Unassembled WGS sequence"/>
</dbReference>
<protein>
    <submittedName>
        <fullName evidence="1">9782_t:CDS:1</fullName>
    </submittedName>
</protein>
<evidence type="ECO:0000313" key="2">
    <source>
        <dbReference type="Proteomes" id="UP000789525"/>
    </source>
</evidence>
<sequence length="239" mass="27387">MKNASLNILMLDYWNRDTNTWGSVNDWDFYWIEKRPSMMSITKHDSHTALAHELRCLKQVYEDNHPAYKKACVLQDELQGSYLVMQPWVEKVLPWVKSMGSAMWNSSLELNSWAVASPGEGRGKKGRQAVHQIARRGCQAYSDIEFGPVEREQKRIRVNENETVEDSSPITIPLYQCSYSSNINSATPAVKFSGHKEQRDTIGLKTPSNDSTEVLEDDEEVKFNLENISSELKREPTVE</sequence>
<accession>A0ACA9NAG9</accession>